<dbReference type="OrthoDB" id="114108at2"/>
<dbReference type="InterPro" id="IPR050834">
    <property type="entry name" value="Glycosyltransf_2"/>
</dbReference>
<dbReference type="Proteomes" id="UP000199109">
    <property type="component" value="Unassembled WGS sequence"/>
</dbReference>
<evidence type="ECO:0000259" key="1">
    <source>
        <dbReference type="Pfam" id="PF00535"/>
    </source>
</evidence>
<dbReference type="EMBL" id="FNAO01000011">
    <property type="protein sequence ID" value="SDF08371.1"/>
    <property type="molecule type" value="Genomic_DNA"/>
</dbReference>
<dbReference type="STRING" id="641691.SAMN05421636_11135"/>
<reference evidence="2 3" key="1">
    <citation type="submission" date="2016-10" db="EMBL/GenBank/DDBJ databases">
        <authorList>
            <person name="de Groot N.N."/>
        </authorList>
    </citation>
    <scope>NUCLEOTIDE SEQUENCE [LARGE SCALE GENOMIC DNA]</scope>
    <source>
        <strain evidence="2 3">DSM 23421</strain>
    </source>
</reference>
<dbReference type="RefSeq" id="WP_091873580.1">
    <property type="nucleotide sequence ID" value="NZ_FNAO01000011.1"/>
</dbReference>
<dbReference type="Pfam" id="PF00535">
    <property type="entry name" value="Glycos_transf_2"/>
    <property type="match status" value="1"/>
</dbReference>
<dbReference type="InterPro" id="IPR001173">
    <property type="entry name" value="Glyco_trans_2-like"/>
</dbReference>
<name>A0A1G7I6M5_9FLAO</name>
<dbReference type="AlphaFoldDB" id="A0A1G7I6M5"/>
<feature type="domain" description="Glycosyltransferase 2-like" evidence="1">
    <location>
        <begin position="43"/>
        <end position="198"/>
    </location>
</feature>
<evidence type="ECO:0000313" key="2">
    <source>
        <dbReference type="EMBL" id="SDF08371.1"/>
    </source>
</evidence>
<evidence type="ECO:0000313" key="3">
    <source>
        <dbReference type="Proteomes" id="UP000199109"/>
    </source>
</evidence>
<dbReference type="Gene3D" id="3.90.550.10">
    <property type="entry name" value="Spore Coat Polysaccharide Biosynthesis Protein SpsA, Chain A"/>
    <property type="match status" value="1"/>
</dbReference>
<proteinExistence type="predicted"/>
<keyword evidence="3" id="KW-1185">Reference proteome</keyword>
<protein>
    <submittedName>
        <fullName evidence="2">Glycosyl transferase family 2</fullName>
    </submittedName>
</protein>
<keyword evidence="2" id="KW-0808">Transferase</keyword>
<dbReference type="InterPro" id="IPR029044">
    <property type="entry name" value="Nucleotide-diphossugar_trans"/>
</dbReference>
<dbReference type="GO" id="GO:0016740">
    <property type="term" value="F:transferase activity"/>
    <property type="evidence" value="ECO:0007669"/>
    <property type="project" value="UniProtKB-KW"/>
</dbReference>
<sequence length="394" mass="44241">MKTIPDQNQVNYFDVGNCAQLDTIADILGKGIPPRQVNPKIVITIPAHNEEELIGKCIESIAGQRTVYARGIDWNDFEILILCHNCTDATYETSIGMLSRFPDLKLSVLETKSPEVNNVGAVRRVLMRIASARIANGEGYIAMTDADSVAHPYWLANIFGYIGSEYGLICGQIDIDTAGIPSNALRVLALKKHYDTLWISLKNTIVPDQSNPLPRHANNSGPNMAVRADVYENIGGIDPLGFCEDIAFYDKIVYAGYKVRHCPMTLMTTSGRTVPRAPWGFGAELSTWDGNKDSGLQVEGLEALLERLRIFKLMREYSLSNEQQDLWAAARRSGIEKERLVDCILKFRNDSALMLRLEKDLDSLESWRERYPKIEIQRACQELENYLSLSSETF</sequence>
<gene>
    <name evidence="2" type="ORF">SAMN05421636_11135</name>
</gene>
<organism evidence="2 3">
    <name type="scientific">Pricia antarctica</name>
    <dbReference type="NCBI Taxonomy" id="641691"/>
    <lineage>
        <taxon>Bacteria</taxon>
        <taxon>Pseudomonadati</taxon>
        <taxon>Bacteroidota</taxon>
        <taxon>Flavobacteriia</taxon>
        <taxon>Flavobacteriales</taxon>
        <taxon>Flavobacteriaceae</taxon>
        <taxon>Pricia</taxon>
    </lineage>
</organism>
<accession>A0A1G7I6M5</accession>
<dbReference type="SUPFAM" id="SSF53448">
    <property type="entry name" value="Nucleotide-diphospho-sugar transferases"/>
    <property type="match status" value="1"/>
</dbReference>
<dbReference type="PANTHER" id="PTHR43685:SF14">
    <property type="entry name" value="GLYCOSYLTRANSFERASE 2-LIKE DOMAIN-CONTAINING PROTEIN"/>
    <property type="match status" value="1"/>
</dbReference>
<dbReference type="PANTHER" id="PTHR43685">
    <property type="entry name" value="GLYCOSYLTRANSFERASE"/>
    <property type="match status" value="1"/>
</dbReference>